<dbReference type="Pfam" id="PF12680">
    <property type="entry name" value="SnoaL_2"/>
    <property type="match status" value="1"/>
</dbReference>
<sequence>MESAETVSRTAAVYISIWNERDPRARRALGNEVFAPHAVYTDPATVAEGVSAIDSYIAGWQEQFAGMVFRLGEVRAHHGLAHFDWSFGRPGEPAVGDGWDVMVLENGGISRIYGFFAQGPS</sequence>
<dbReference type="InterPro" id="IPR037401">
    <property type="entry name" value="SnoaL-like"/>
</dbReference>
<protein>
    <submittedName>
        <fullName evidence="2">Nuclear transport factor 2 family protein</fullName>
    </submittedName>
</protein>
<accession>A0ABY6YXW0</accession>
<gene>
    <name evidence="2" type="ORF">OUQ99_12690</name>
</gene>
<dbReference type="EMBL" id="CP113264">
    <property type="protein sequence ID" value="WAE76595.1"/>
    <property type="molecule type" value="Genomic_DNA"/>
</dbReference>
<proteinExistence type="predicted"/>
<organism evidence="2 3">
    <name type="scientific">Streptomonospora nanhaiensis</name>
    <dbReference type="NCBI Taxonomy" id="1323731"/>
    <lineage>
        <taxon>Bacteria</taxon>
        <taxon>Bacillati</taxon>
        <taxon>Actinomycetota</taxon>
        <taxon>Actinomycetes</taxon>
        <taxon>Streptosporangiales</taxon>
        <taxon>Nocardiopsidaceae</taxon>
        <taxon>Streptomonospora</taxon>
    </lineage>
</organism>
<evidence type="ECO:0000313" key="2">
    <source>
        <dbReference type="EMBL" id="WAE76595.1"/>
    </source>
</evidence>
<keyword evidence="3" id="KW-1185">Reference proteome</keyword>
<dbReference type="InterPro" id="IPR032710">
    <property type="entry name" value="NTF2-like_dom_sf"/>
</dbReference>
<dbReference type="RefSeq" id="WP_267950363.1">
    <property type="nucleotide sequence ID" value="NZ_CP113264.1"/>
</dbReference>
<feature type="domain" description="SnoaL-like" evidence="1">
    <location>
        <begin position="14"/>
        <end position="111"/>
    </location>
</feature>
<dbReference type="Gene3D" id="3.10.450.50">
    <property type="match status" value="1"/>
</dbReference>
<evidence type="ECO:0000313" key="3">
    <source>
        <dbReference type="Proteomes" id="UP001156498"/>
    </source>
</evidence>
<dbReference type="Proteomes" id="UP001156498">
    <property type="component" value="Chromosome"/>
</dbReference>
<reference evidence="2 3" key="1">
    <citation type="journal article" date="2013" name="Int. J. Syst. Evol. Microbiol.">
        <title>Description of Streptomonospora sediminis sp. nov. and Streptomonospora nanhaiensis sp. nov., and reclassification of Nocardiopsis arabia Hozzein &amp; Goodfellow 2008 as Streptomonospora arabica comb. nov. and emended description of the genus Streptomonospora.</title>
        <authorList>
            <person name="Zhang D.F."/>
            <person name="Pan H.Q."/>
            <person name="He J."/>
            <person name="Zhang X.M."/>
            <person name="Zhang Y.G."/>
            <person name="Klenk H.P."/>
            <person name="Hu J.C."/>
            <person name="Li W.J."/>
        </authorList>
    </citation>
    <scope>NUCLEOTIDE SEQUENCE [LARGE SCALE GENOMIC DNA]</scope>
    <source>
        <strain evidence="2 3">12A09</strain>
    </source>
</reference>
<dbReference type="SUPFAM" id="SSF54427">
    <property type="entry name" value="NTF2-like"/>
    <property type="match status" value="1"/>
</dbReference>
<evidence type="ECO:0000259" key="1">
    <source>
        <dbReference type="Pfam" id="PF12680"/>
    </source>
</evidence>
<name>A0ABY6YXW0_9ACTN</name>